<dbReference type="PANTHER" id="PTHR43002">
    <property type="entry name" value="GLYCOGEN DEBRANCHING ENZYME"/>
    <property type="match status" value="1"/>
</dbReference>
<dbReference type="EMBL" id="JACHJR010000001">
    <property type="protein sequence ID" value="MBB4947311.1"/>
    <property type="molecule type" value="Genomic_DNA"/>
</dbReference>
<evidence type="ECO:0000313" key="6">
    <source>
        <dbReference type="Proteomes" id="UP000573327"/>
    </source>
</evidence>
<evidence type="ECO:0000259" key="4">
    <source>
        <dbReference type="SMART" id="SM00642"/>
    </source>
</evidence>
<dbReference type="EC" id="3.2.1.-" evidence="5"/>
<dbReference type="Gene3D" id="2.60.40.1180">
    <property type="entry name" value="Golgi alpha-mannosidase II"/>
    <property type="match status" value="1"/>
</dbReference>
<organism evidence="5 6">
    <name type="scientific">Kitasatospora gansuensis</name>
    <dbReference type="NCBI Taxonomy" id="258050"/>
    <lineage>
        <taxon>Bacteria</taxon>
        <taxon>Bacillati</taxon>
        <taxon>Actinomycetota</taxon>
        <taxon>Actinomycetes</taxon>
        <taxon>Kitasatosporales</taxon>
        <taxon>Streptomycetaceae</taxon>
        <taxon>Kitasatospora</taxon>
    </lineage>
</organism>
<name>A0A7W7WHK2_9ACTN</name>
<keyword evidence="5" id="KW-0378">Hydrolase</keyword>
<dbReference type="Gene3D" id="3.20.20.80">
    <property type="entry name" value="Glycosidases"/>
    <property type="match status" value="1"/>
</dbReference>
<dbReference type="SUPFAM" id="SSF81296">
    <property type="entry name" value="E set domains"/>
    <property type="match status" value="1"/>
</dbReference>
<keyword evidence="2" id="KW-0809">Transit peptide</keyword>
<dbReference type="SUPFAM" id="SSF51011">
    <property type="entry name" value="Glycosyl hydrolase domain"/>
    <property type="match status" value="1"/>
</dbReference>
<dbReference type="AlphaFoldDB" id="A0A7W7WHK2"/>
<evidence type="ECO:0000256" key="2">
    <source>
        <dbReference type="ARBA" id="ARBA00022946"/>
    </source>
</evidence>
<evidence type="ECO:0000256" key="3">
    <source>
        <dbReference type="SAM" id="MobiDB-lite"/>
    </source>
</evidence>
<accession>A0A7W7WHK2</accession>
<dbReference type="InterPro" id="IPR006047">
    <property type="entry name" value="GH13_cat_dom"/>
</dbReference>
<dbReference type="GO" id="GO:0019156">
    <property type="term" value="F:isoamylase activity"/>
    <property type="evidence" value="ECO:0007669"/>
    <property type="project" value="UniProtKB-ARBA"/>
</dbReference>
<evidence type="ECO:0000313" key="5">
    <source>
        <dbReference type="EMBL" id="MBB4947311.1"/>
    </source>
</evidence>
<feature type="domain" description="Glycosyl hydrolase family 13 catalytic" evidence="4">
    <location>
        <begin position="149"/>
        <end position="564"/>
    </location>
</feature>
<evidence type="ECO:0000256" key="1">
    <source>
        <dbReference type="ARBA" id="ARBA00008061"/>
    </source>
</evidence>
<reference evidence="5 6" key="1">
    <citation type="submission" date="2020-08" db="EMBL/GenBank/DDBJ databases">
        <title>Sequencing the genomes of 1000 actinobacteria strains.</title>
        <authorList>
            <person name="Klenk H.-P."/>
        </authorList>
    </citation>
    <scope>NUCLEOTIDE SEQUENCE [LARGE SCALE GENOMIC DNA]</scope>
    <source>
        <strain evidence="5 6">DSM 44786</strain>
    </source>
</reference>
<dbReference type="Pfam" id="PF02922">
    <property type="entry name" value="CBM_48"/>
    <property type="match status" value="1"/>
</dbReference>
<dbReference type="InterPro" id="IPR004193">
    <property type="entry name" value="Glyco_hydro_13_N"/>
</dbReference>
<dbReference type="InterPro" id="IPR048650">
    <property type="entry name" value="ISOA1-3-like_C"/>
</dbReference>
<comment type="similarity">
    <text evidence="1">Belongs to the glycosyl hydrolase 13 family.</text>
</comment>
<keyword evidence="6" id="KW-1185">Reference proteome</keyword>
<protein>
    <submittedName>
        <fullName evidence="5">Glycogen operon protein</fullName>
        <ecNumber evidence="5">3.2.1.-</ecNumber>
    </submittedName>
</protein>
<dbReference type="SUPFAM" id="SSF51445">
    <property type="entry name" value="(Trans)glycosidases"/>
    <property type="match status" value="1"/>
</dbReference>
<sequence>MSTAALSPLARLTVAPGDPLLPGATPVAGGINFSVGSRAARAAWLVLLDPDSGERLAELPFPEGQRVGDVFTMTVLGLTPGQAHYGYRVEGAGIPGAGSVLLDPYAKLIAGGERWGVRPRYRSAVPEAEFDWQGVRSPGLAAEDLVVYELHVRGFTRHASSGVRHPGSYAGVAEKIPYLLDLGVNCVELMPVFEFDETDNPFHDPRTGRALPNYWGYNPVGFFAPKAGYAAQPDREGRQADGPVRELKRLVRELHRAGIEVVLDVVFNHTAEGDHRGPTLSLRGLDDHAFYLHGPDGAYLNLTRTGNTVNANHPLTRELVLDCLRYWATEFRIDGFRFDMAPILTRGPDGRPLDNPPLLEAIAHDPVLARCKLIAEPFDAAGLDLVGRFPAHGRWSEWNVRFLHAVRRFLIGRPGTVGELAARLIGSPDLYAGRGPAASVNLVASHDGFTLADWTAYDRPHNAANGEDGTDGAQDNSSWNSGREGPTADPEVLRLRARQQRNALLLLLTAGGVPMLLAGDELGRSQQGNNNAYSQDNELSWLDWTPTQQGAELRQFVRDCLAFRRAHPVLRRRRHPSDTPPAHGGYPEISWHGERPWQPDWSDESGLLVLLLHEAAAADTVLLAVNARSERVTVEPPPPPRGTAWHLFADTADRSHPAGAEPPLGTDTPLLLDHHTVAVLVARPEAAPPEPERSAKARIQNGS</sequence>
<dbReference type="InterPro" id="IPR014756">
    <property type="entry name" value="Ig_E-set"/>
</dbReference>
<gene>
    <name evidence="5" type="ORF">F4556_002846</name>
</gene>
<dbReference type="Pfam" id="PF00128">
    <property type="entry name" value="Alpha-amylase"/>
    <property type="match status" value="1"/>
</dbReference>
<dbReference type="CDD" id="cd11326">
    <property type="entry name" value="AmyAc_Glg_debranch"/>
    <property type="match status" value="1"/>
</dbReference>
<dbReference type="Gene3D" id="2.60.40.10">
    <property type="entry name" value="Immunoglobulins"/>
    <property type="match status" value="1"/>
</dbReference>
<dbReference type="InterPro" id="IPR017853">
    <property type="entry name" value="GH"/>
</dbReference>
<dbReference type="InterPro" id="IPR013783">
    <property type="entry name" value="Ig-like_fold"/>
</dbReference>
<dbReference type="Pfam" id="PF21156">
    <property type="entry name" value="ISOA1-3_C"/>
    <property type="match status" value="1"/>
</dbReference>
<dbReference type="InterPro" id="IPR013780">
    <property type="entry name" value="Glyco_hydro_b"/>
</dbReference>
<comment type="caution">
    <text evidence="5">The sequence shown here is derived from an EMBL/GenBank/DDBJ whole genome shotgun (WGS) entry which is preliminary data.</text>
</comment>
<dbReference type="RefSeq" id="WP_184915109.1">
    <property type="nucleotide sequence ID" value="NZ_JACHJR010000001.1"/>
</dbReference>
<proteinExistence type="inferred from homology"/>
<dbReference type="SMART" id="SM00642">
    <property type="entry name" value="Aamy"/>
    <property type="match status" value="1"/>
</dbReference>
<feature type="region of interest" description="Disordered" evidence="3">
    <location>
        <begin position="460"/>
        <end position="488"/>
    </location>
</feature>
<feature type="region of interest" description="Disordered" evidence="3">
    <location>
        <begin position="684"/>
        <end position="703"/>
    </location>
</feature>
<dbReference type="Proteomes" id="UP000573327">
    <property type="component" value="Unassembled WGS sequence"/>
</dbReference>
<keyword evidence="5" id="KW-0326">Glycosidase</keyword>
<dbReference type="GO" id="GO:0005975">
    <property type="term" value="P:carbohydrate metabolic process"/>
    <property type="evidence" value="ECO:0007669"/>
    <property type="project" value="InterPro"/>
</dbReference>